<sequence length="183" mass="20961">MLYIIRHGKTDWNVRHKLQGRTDIPLNDEGRQMAEAAREQYRDVHFDLCFCSPLIRARETAEILLRDRNIPIITDDRLMEMSFGSFEGLENSFQIPDCPVNELFFHPEQYVAQPGAGENLDDLFARTGEFLREKVDPLLKEGKDVLIVGHGAMNSSIVCQVRGLPRAQFWSAGIENCKLMQLP</sequence>
<accession>A0AC61MW00</accession>
<keyword evidence="2" id="KW-1185">Reference proteome</keyword>
<dbReference type="EMBL" id="CP068393">
    <property type="protein sequence ID" value="QUC66587.1"/>
    <property type="molecule type" value="Genomic_DNA"/>
</dbReference>
<evidence type="ECO:0000313" key="2">
    <source>
        <dbReference type="Proteomes" id="UP000682782"/>
    </source>
</evidence>
<gene>
    <name evidence="1" type="ORF">JYE49_12095</name>
</gene>
<reference evidence="1" key="1">
    <citation type="submission" date="2021-01" db="EMBL/GenBank/DDBJ databases">
        <title>Complete genome sequence of Clostridiales bacterium R-7.</title>
        <authorList>
            <person name="Mahoney-Kurpe S.C."/>
            <person name="Palevich N."/>
            <person name="Koike S."/>
            <person name="Moon C.D."/>
            <person name="Attwood G.T."/>
        </authorList>
    </citation>
    <scope>NUCLEOTIDE SEQUENCE</scope>
    <source>
        <strain evidence="1">R-7</strain>
    </source>
</reference>
<protein>
    <submittedName>
        <fullName evidence="1">Histidine phosphatase family protein</fullName>
    </submittedName>
</protein>
<organism evidence="1 2">
    <name type="scientific">Aristaeella hokkaidonensis</name>
    <dbReference type="NCBI Taxonomy" id="3046382"/>
    <lineage>
        <taxon>Bacteria</taxon>
        <taxon>Bacillati</taxon>
        <taxon>Bacillota</taxon>
        <taxon>Clostridia</taxon>
        <taxon>Eubacteriales</taxon>
        <taxon>Aristaeellaceae</taxon>
        <taxon>Aristaeella</taxon>
    </lineage>
</organism>
<name>A0AC61MW00_9FIRM</name>
<evidence type="ECO:0000313" key="1">
    <source>
        <dbReference type="EMBL" id="QUC66587.1"/>
    </source>
</evidence>
<dbReference type="Proteomes" id="UP000682782">
    <property type="component" value="Chromosome"/>
</dbReference>
<proteinExistence type="predicted"/>